<dbReference type="SUPFAM" id="SSF52540">
    <property type="entry name" value="P-loop containing nucleoside triphosphate hydrolases"/>
    <property type="match status" value="3"/>
</dbReference>
<dbReference type="Gene3D" id="3.40.50.300">
    <property type="entry name" value="P-loop containing nucleotide triphosphate hydrolases"/>
    <property type="match status" value="4"/>
</dbReference>
<evidence type="ECO:0000256" key="1">
    <source>
        <dbReference type="ARBA" id="ARBA00022737"/>
    </source>
</evidence>
<dbReference type="SMART" id="SM00382">
    <property type="entry name" value="AAA"/>
    <property type="match status" value="3"/>
</dbReference>
<dbReference type="AlphaFoldDB" id="A0A1X0D2B1"/>
<name>A0A1X0D2B1_9MYCO</name>
<dbReference type="InterPro" id="IPR027417">
    <property type="entry name" value="P-loop_NTPase"/>
</dbReference>
<dbReference type="STRING" id="444597.BST26_17390"/>
<gene>
    <name evidence="4" type="ORF">BST26_17390</name>
</gene>
<keyword evidence="2" id="KW-0547">Nucleotide-binding</keyword>
<proteinExistence type="predicted"/>
<dbReference type="PANTHER" id="PTHR22683:SF1">
    <property type="entry name" value="TYPE VII SECRETION SYSTEM PROTEIN ESSC"/>
    <property type="match status" value="1"/>
</dbReference>
<dbReference type="PROSITE" id="PS50901">
    <property type="entry name" value="FTSK"/>
    <property type="match status" value="2"/>
</dbReference>
<dbReference type="NCBIfam" id="TIGR03925">
    <property type="entry name" value="T7SS_EccC_b"/>
    <property type="match status" value="1"/>
</dbReference>
<evidence type="ECO:0000256" key="2">
    <source>
        <dbReference type="ARBA" id="ARBA00022741"/>
    </source>
</evidence>
<dbReference type="Pfam" id="PF01580">
    <property type="entry name" value="FtsK_SpoIIIE"/>
    <property type="match status" value="3"/>
</dbReference>
<keyword evidence="1" id="KW-0677">Repeat</keyword>
<keyword evidence="5" id="KW-1185">Reference proteome</keyword>
<dbReference type="InterPro" id="IPR025662">
    <property type="entry name" value="Sigma_54_int_dom_ATP-bd_1"/>
</dbReference>
<dbReference type="PANTHER" id="PTHR22683">
    <property type="entry name" value="SPORULATION PROTEIN RELATED"/>
    <property type="match status" value="1"/>
</dbReference>
<comment type="caution">
    <text evidence="4">The sequence shown here is derived from an EMBL/GenBank/DDBJ whole genome shotgun (WGS) entry which is preliminary data.</text>
</comment>
<dbReference type="InterPro" id="IPR023837">
    <property type="entry name" value="EccCb-like_Actinobacteria"/>
</dbReference>
<dbReference type="GO" id="GO:0003677">
    <property type="term" value="F:DNA binding"/>
    <property type="evidence" value="ECO:0007669"/>
    <property type="project" value="InterPro"/>
</dbReference>
<evidence type="ECO:0000256" key="3">
    <source>
        <dbReference type="ARBA" id="ARBA00022840"/>
    </source>
</evidence>
<evidence type="ECO:0000313" key="5">
    <source>
        <dbReference type="Proteomes" id="UP000192801"/>
    </source>
</evidence>
<dbReference type="Proteomes" id="UP000192801">
    <property type="component" value="Unassembled WGS sequence"/>
</dbReference>
<organism evidence="4 5">
    <name type="scientific">Mycolicibacterium insubricum</name>
    <dbReference type="NCBI Taxonomy" id="444597"/>
    <lineage>
        <taxon>Bacteria</taxon>
        <taxon>Bacillati</taxon>
        <taxon>Actinomycetota</taxon>
        <taxon>Actinomycetes</taxon>
        <taxon>Mycobacteriales</taxon>
        <taxon>Mycobacteriaceae</taxon>
        <taxon>Mycolicibacterium</taxon>
    </lineage>
</organism>
<dbReference type="InterPro" id="IPR002543">
    <property type="entry name" value="FtsK_dom"/>
</dbReference>
<reference evidence="4 5" key="1">
    <citation type="submission" date="2016-12" db="EMBL/GenBank/DDBJ databases">
        <title>The new phylogeny of genus Mycobacterium.</title>
        <authorList>
            <person name="Tortoli E."/>
            <person name="Trovato A."/>
            <person name="Cirillo D.M."/>
        </authorList>
    </citation>
    <scope>NUCLEOTIDE SEQUENCE [LARGE SCALE GENOMIC DNA]</scope>
    <source>
        <strain evidence="4 5">DSM 45130</strain>
    </source>
</reference>
<dbReference type="InterPro" id="IPR050206">
    <property type="entry name" value="FtsK/SpoIIIE/SftA"/>
</dbReference>
<dbReference type="OrthoDB" id="9807790at2"/>
<dbReference type="PROSITE" id="PS00675">
    <property type="entry name" value="SIGMA54_INTERACT_1"/>
    <property type="match status" value="1"/>
</dbReference>
<protein>
    <submittedName>
        <fullName evidence="4">Type VII secretion protein EccCb</fullName>
    </submittedName>
</protein>
<dbReference type="RefSeq" id="WP_083032733.1">
    <property type="nucleotide sequence ID" value="NZ_AP022618.1"/>
</dbReference>
<sequence length="1113" mass="117349">MAAVGDLPAPPAPPREVRIPLATRLSPVLMALSSIGMVAMLADSPTGGGSHRMMWLLPITMIGSALANLVATGRAGAQRRERDEQRHRYLDRLADTHRALTESAAAQRNRMLARYPEPHALWALIGTPDMWQVGRSDPSFGRVRIGRGRCAAESVPAVPDIAEDADPLLVAAFRRLVDGHAELADAPVSVALPDGAAVGVTGTPEEVRSLIRAVLCGLAVTHPPDELSITAAVDECEAPHWDWLKWLPHNNSGARFVVVVGDGTADKAAVAALPAGRVELRIGGTAQEHTLELVENRLSTRGFGLCAPALEPDRLDEASAAECARRLAAAHRPAEPADTGDLRVRLGLGESGTPVYLDIKEAAHGGMGPHGLCVGATGSGKSELLRTVALGMIAAHPPEELNLALVDFKGGATFLGLDRTNHVAAVITNLADEAALVDRMAEALTGEIARRQQLLRAAGNLAGITEYRRARATGAPLPPLPVLFLIIDEFSELLIQHPEFAEVFAAIGRLGRSLGMHLLLATQRLDEGRLRGLETHLSYRICLKTLSATESRAVLGTPAAYELPAAPGAAYLKVGSADPVAFRCDYVSGPAPATLAPATEPQLFTAASATAPPTPDAPTLLDVTLAALAGTGAPAHQIWLPPLTRSPELADLEGAREPWTATIGLVDRVAEQRRTPWRVDLSGADGNVAVVGAARSGKSTTLVTLITALALGADPRDLCVHCLDFGGGLLTGLAELPQVATVATRAEPDLVRRIVTHLQAQVHRRDVAGPIAQRPRMFLVIDGLATLRQEFDDLESAITALAGAGLGVGIHLVLATPRWADIRPALKDHLGTRIELRLGEPLDSEVDRHRAAAVPRNCPGAGLTTDGQPGRIARPGPPADTAKILMARDPGHRAEPVRLLPTLVTAAELGDSVGLPVGLVDDDELSTVGIEFTDQPHLLILGDSGAGKTALLRLLCRQLLADRAPGTLRFFLCDPRGTLADLLPSDCLLAGVDDLLDVVGGPETVVVCDDYDLLGAAGAAALEPLIEPAARARDLRLRILLARRSTGSGRAMYDPLIAALRDTDPIGLALSGNPEEPALLGTVRPRRLPPGRGVLITRGDDPRCVQLAWSPPR</sequence>
<keyword evidence="3" id="KW-0067">ATP-binding</keyword>
<dbReference type="InterPro" id="IPR003593">
    <property type="entry name" value="AAA+_ATPase"/>
</dbReference>
<dbReference type="GO" id="GO:0005524">
    <property type="term" value="F:ATP binding"/>
    <property type="evidence" value="ECO:0007669"/>
    <property type="project" value="UniProtKB-UniRule"/>
</dbReference>
<accession>A0A1X0D2B1</accession>
<evidence type="ECO:0000313" key="4">
    <source>
        <dbReference type="EMBL" id="ORA66349.1"/>
    </source>
</evidence>
<dbReference type="EMBL" id="MVHS01000052">
    <property type="protein sequence ID" value="ORA66349.1"/>
    <property type="molecule type" value="Genomic_DNA"/>
</dbReference>